<evidence type="ECO:0000313" key="3">
    <source>
        <dbReference type="EMBL" id="CAL8103416.1"/>
    </source>
</evidence>
<feature type="domain" description="Brix" evidence="2">
    <location>
        <begin position="43"/>
        <end position="307"/>
    </location>
</feature>
<comment type="caution">
    <text evidence="3">The sequence shown here is derived from an EMBL/GenBank/DDBJ whole genome shotgun (WGS) entry which is preliminary data.</text>
</comment>
<name>A0ABP1QLX4_9HEXA</name>
<dbReference type="Proteomes" id="UP001642540">
    <property type="component" value="Unassembled WGS sequence"/>
</dbReference>
<feature type="compositionally biased region" description="Basic residues" evidence="1">
    <location>
        <begin position="1"/>
        <end position="16"/>
    </location>
</feature>
<sequence>MGKNKPSKAKKRVRALKKAEPTAVMADDTDWSQFEPEELKGAPHSFVIHRGKIGRYMKELMKDIRKVMEPYTASNLKMRKGNVLKDYVNIASYFHVTHMCILTRTQVSPYLKLCKIPRGPTLTFRLLNYTLARDVLSSLRKQVTFEAQFLHQPLLIMNNFSSESKTLDLVSKTFQNMFPSINVNKVRLSEIRRVLLLNYIEEDDTIQLRHYAITYKTTGVSRGIKKVLRTKNGKIPNLGRCTDIADFINRDGDISESEAEDNTETVEVTQKMGVKVAKSLEEVGVKLVELGPRIQMQLIKVEEGLCEGEVLYHKMVDKTPEEKLVIRQQRNLKKKMKLARKKEQDENLEKKKREKQEHKKRCLQGMGQNDQNGRMEEEDNDVDWYRKEVGEEPDEDTFGESIPRPSQGRKRKMEGDNRSDMPYKGGKVSKFAKVKEKAKLLKKQKLLGKPGGSRMKSSSKFSERTESFGAGRGRGEGSRGGFGRGRGGESRGGFGRGRGGESRGGFDRDGSSRRGFSRDGDGGSRGRGGFSRGRDGGSRGGFSRGRDGGSRGGFSRGRDGGSRGGFSRGRDGGSRGGFSRGRDGGSRGGFSRGVSSRGGFGRGGGGFGRGGSSRGGFGGGGRGGSSRGGFGGGGRGGSSRGGFGGGGRGGSSRGGFGGGGRGGSSRGGFGRGGGSRGGGGQHGRR</sequence>
<dbReference type="PANTHER" id="PTHR12661">
    <property type="entry name" value="PETER PAN-RELATED"/>
    <property type="match status" value="1"/>
</dbReference>
<dbReference type="Pfam" id="PF04427">
    <property type="entry name" value="Brix"/>
    <property type="match status" value="1"/>
</dbReference>
<keyword evidence="4" id="KW-1185">Reference proteome</keyword>
<feature type="compositionally biased region" description="Gly residues" evidence="1">
    <location>
        <begin position="586"/>
        <end position="685"/>
    </location>
</feature>
<feature type="region of interest" description="Disordered" evidence="1">
    <location>
        <begin position="1"/>
        <end position="21"/>
    </location>
</feature>
<feature type="compositionally biased region" description="Basic and acidic residues" evidence="1">
    <location>
        <begin position="498"/>
        <end position="524"/>
    </location>
</feature>
<proteinExistence type="predicted"/>
<protein>
    <recommendedName>
        <fullName evidence="2">Brix domain-containing protein</fullName>
    </recommendedName>
</protein>
<dbReference type="EMBL" id="CAXLJM020000034">
    <property type="protein sequence ID" value="CAL8103416.1"/>
    <property type="molecule type" value="Genomic_DNA"/>
</dbReference>
<feature type="compositionally biased region" description="Gly residues" evidence="1">
    <location>
        <begin position="478"/>
        <end position="497"/>
    </location>
</feature>
<gene>
    <name evidence="3" type="ORF">ODALV1_LOCUS11441</name>
</gene>
<reference evidence="3 4" key="1">
    <citation type="submission" date="2024-08" db="EMBL/GenBank/DDBJ databases">
        <authorList>
            <person name="Cucini C."/>
            <person name="Frati F."/>
        </authorList>
    </citation>
    <scope>NUCLEOTIDE SEQUENCE [LARGE SCALE GENOMIC DNA]</scope>
</reference>
<organism evidence="3 4">
    <name type="scientific">Orchesella dallaii</name>
    <dbReference type="NCBI Taxonomy" id="48710"/>
    <lineage>
        <taxon>Eukaryota</taxon>
        <taxon>Metazoa</taxon>
        <taxon>Ecdysozoa</taxon>
        <taxon>Arthropoda</taxon>
        <taxon>Hexapoda</taxon>
        <taxon>Collembola</taxon>
        <taxon>Entomobryomorpha</taxon>
        <taxon>Entomobryoidea</taxon>
        <taxon>Orchesellidae</taxon>
        <taxon>Orchesellinae</taxon>
        <taxon>Orchesella</taxon>
    </lineage>
</organism>
<evidence type="ECO:0000313" key="4">
    <source>
        <dbReference type="Proteomes" id="UP001642540"/>
    </source>
</evidence>
<dbReference type="PROSITE" id="PS50833">
    <property type="entry name" value="BRIX"/>
    <property type="match status" value="1"/>
</dbReference>
<dbReference type="SMART" id="SM00879">
    <property type="entry name" value="Brix"/>
    <property type="match status" value="1"/>
</dbReference>
<feature type="region of interest" description="Disordered" evidence="1">
    <location>
        <begin position="333"/>
        <end position="685"/>
    </location>
</feature>
<dbReference type="InterPro" id="IPR007109">
    <property type="entry name" value="Brix"/>
</dbReference>
<dbReference type="InterPro" id="IPR045112">
    <property type="entry name" value="PPAN-like"/>
</dbReference>
<evidence type="ECO:0000256" key="1">
    <source>
        <dbReference type="SAM" id="MobiDB-lite"/>
    </source>
</evidence>
<feature type="compositionally biased region" description="Basic and acidic residues" evidence="1">
    <location>
        <begin position="341"/>
        <end position="357"/>
    </location>
</feature>
<accession>A0ABP1QLX4</accession>
<evidence type="ECO:0000259" key="2">
    <source>
        <dbReference type="PROSITE" id="PS50833"/>
    </source>
</evidence>
<dbReference type="PANTHER" id="PTHR12661:SF5">
    <property type="entry name" value="SUPPRESSOR OF SWI4 1 HOMOLOG"/>
    <property type="match status" value="1"/>
</dbReference>